<sequence>MADKLNRNNERFFADLELSLRPTKKVEFASTYTEKKEEKQKRKKRKETGASSSLIAEKQSSLCSGSSLMVCAAGAAELMRSGADLLKFVAQYVHVSVMQRHELPLMAFSENSMQLETVLELEGLCLSLGSEELNPEEREMSCYVTCNTLAAALYIPYPGALTKVI</sequence>
<gene>
    <name evidence="2" type="ORF">Anapl_00869</name>
</gene>
<feature type="region of interest" description="Disordered" evidence="1">
    <location>
        <begin position="31"/>
        <end position="52"/>
    </location>
</feature>
<dbReference type="AlphaFoldDB" id="R0JZK5"/>
<evidence type="ECO:0000313" key="3">
    <source>
        <dbReference type="Proteomes" id="UP000296049"/>
    </source>
</evidence>
<name>R0JZK5_ANAPL</name>
<organism evidence="2 3">
    <name type="scientific">Anas platyrhynchos</name>
    <name type="common">Mallard</name>
    <name type="synonym">Anas boschas</name>
    <dbReference type="NCBI Taxonomy" id="8839"/>
    <lineage>
        <taxon>Eukaryota</taxon>
        <taxon>Metazoa</taxon>
        <taxon>Chordata</taxon>
        <taxon>Craniata</taxon>
        <taxon>Vertebrata</taxon>
        <taxon>Euteleostomi</taxon>
        <taxon>Archelosauria</taxon>
        <taxon>Archosauria</taxon>
        <taxon>Dinosauria</taxon>
        <taxon>Saurischia</taxon>
        <taxon>Theropoda</taxon>
        <taxon>Coelurosauria</taxon>
        <taxon>Aves</taxon>
        <taxon>Neognathae</taxon>
        <taxon>Galloanserae</taxon>
        <taxon>Anseriformes</taxon>
        <taxon>Anatidae</taxon>
        <taxon>Anatinae</taxon>
        <taxon>Anas</taxon>
    </lineage>
</organism>
<evidence type="ECO:0000313" key="2">
    <source>
        <dbReference type="EMBL" id="EOB02762.1"/>
    </source>
</evidence>
<protein>
    <submittedName>
        <fullName evidence="2">Uncharacterized protein</fullName>
    </submittedName>
</protein>
<proteinExistence type="predicted"/>
<accession>R0JZK5</accession>
<reference evidence="3" key="1">
    <citation type="journal article" date="2013" name="Nat. Genet.">
        <title>The duck genome and transcriptome provide insight into an avian influenza virus reservoir species.</title>
        <authorList>
            <person name="Huang Y."/>
            <person name="Li Y."/>
            <person name="Burt D.W."/>
            <person name="Chen H."/>
            <person name="Zhang Y."/>
            <person name="Qian W."/>
            <person name="Kim H."/>
            <person name="Gan S."/>
            <person name="Zhao Y."/>
            <person name="Li J."/>
            <person name="Yi K."/>
            <person name="Feng H."/>
            <person name="Zhu P."/>
            <person name="Li B."/>
            <person name="Liu Q."/>
            <person name="Fairley S."/>
            <person name="Magor K.E."/>
            <person name="Du Z."/>
            <person name="Hu X."/>
            <person name="Goodman L."/>
            <person name="Tafer H."/>
            <person name="Vignal A."/>
            <person name="Lee T."/>
            <person name="Kim K.W."/>
            <person name="Sheng Z."/>
            <person name="An Y."/>
            <person name="Searle S."/>
            <person name="Herrero J."/>
            <person name="Groenen M.A."/>
            <person name="Crooijmans R.P."/>
            <person name="Faraut T."/>
            <person name="Cai Q."/>
            <person name="Webster R.G."/>
            <person name="Aldridge J.R."/>
            <person name="Warren W.C."/>
            <person name="Bartschat S."/>
            <person name="Kehr S."/>
            <person name="Marz M."/>
            <person name="Stadler P.F."/>
            <person name="Smith J."/>
            <person name="Kraus R.H."/>
            <person name="Zhao Y."/>
            <person name="Ren L."/>
            <person name="Fei J."/>
            <person name="Morisson M."/>
            <person name="Kaiser P."/>
            <person name="Griffin D.K."/>
            <person name="Rao M."/>
            <person name="Pitel F."/>
            <person name="Wang J."/>
            <person name="Li N."/>
        </authorList>
    </citation>
    <scope>NUCLEOTIDE SEQUENCE [LARGE SCALE GENOMIC DNA]</scope>
</reference>
<evidence type="ECO:0000256" key="1">
    <source>
        <dbReference type="SAM" id="MobiDB-lite"/>
    </source>
</evidence>
<dbReference type="Proteomes" id="UP000296049">
    <property type="component" value="Unassembled WGS sequence"/>
</dbReference>
<keyword evidence="3" id="KW-1185">Reference proteome</keyword>
<dbReference type="EMBL" id="KB742929">
    <property type="protein sequence ID" value="EOB02762.1"/>
    <property type="molecule type" value="Genomic_DNA"/>
</dbReference>